<dbReference type="PANTHER" id="PTHR12764">
    <property type="entry name" value="WD REPEAT DOMAIN-RELATED"/>
    <property type="match status" value="1"/>
</dbReference>
<dbReference type="GO" id="GO:0030991">
    <property type="term" value="C:intraciliary transport particle A"/>
    <property type="evidence" value="ECO:0007669"/>
    <property type="project" value="TreeGrafter"/>
</dbReference>
<dbReference type="Proteomes" id="UP000784294">
    <property type="component" value="Unassembled WGS sequence"/>
</dbReference>
<dbReference type="AlphaFoldDB" id="A0A3S5A8Z6"/>
<dbReference type="GO" id="GO:0061512">
    <property type="term" value="P:protein localization to cilium"/>
    <property type="evidence" value="ECO:0007669"/>
    <property type="project" value="TreeGrafter"/>
</dbReference>
<dbReference type="GO" id="GO:0035721">
    <property type="term" value="P:intraciliary retrograde transport"/>
    <property type="evidence" value="ECO:0007669"/>
    <property type="project" value="TreeGrafter"/>
</dbReference>
<comment type="caution">
    <text evidence="3">The sequence shown here is derived from an EMBL/GenBank/DDBJ whole genome shotgun (WGS) entry which is preliminary data.</text>
</comment>
<organism evidence="3 4">
    <name type="scientific">Protopolystoma xenopodis</name>
    <dbReference type="NCBI Taxonomy" id="117903"/>
    <lineage>
        <taxon>Eukaryota</taxon>
        <taxon>Metazoa</taxon>
        <taxon>Spiralia</taxon>
        <taxon>Lophotrochozoa</taxon>
        <taxon>Platyhelminthes</taxon>
        <taxon>Monogenea</taxon>
        <taxon>Polyopisthocotylea</taxon>
        <taxon>Polystomatidea</taxon>
        <taxon>Polystomatidae</taxon>
        <taxon>Protopolystoma</taxon>
    </lineage>
</organism>
<evidence type="ECO:0000256" key="1">
    <source>
        <dbReference type="ARBA" id="ARBA00022574"/>
    </source>
</evidence>
<keyword evidence="2" id="KW-0677">Repeat</keyword>
<dbReference type="GO" id="GO:1905515">
    <property type="term" value="P:non-motile cilium assembly"/>
    <property type="evidence" value="ECO:0007669"/>
    <property type="project" value="TreeGrafter"/>
</dbReference>
<dbReference type="InterPro" id="IPR039857">
    <property type="entry name" value="Ift122/121"/>
</dbReference>
<dbReference type="PANTHER" id="PTHR12764:SF4">
    <property type="entry name" value="INTRAFLAGELLAR TRANSPORT PROTEIN 122 HOMOLOG"/>
    <property type="match status" value="1"/>
</dbReference>
<evidence type="ECO:0000256" key="2">
    <source>
        <dbReference type="ARBA" id="ARBA00022737"/>
    </source>
</evidence>
<dbReference type="OrthoDB" id="10255582at2759"/>
<protein>
    <recommendedName>
        <fullName evidence="5">Coatomer WD associated region domain-containing protein</fullName>
    </recommendedName>
</protein>
<dbReference type="GO" id="GO:0097730">
    <property type="term" value="C:non-motile cilium"/>
    <property type="evidence" value="ECO:0007669"/>
    <property type="project" value="TreeGrafter"/>
</dbReference>
<name>A0A3S5A8Z6_9PLAT</name>
<gene>
    <name evidence="3" type="ORF">PXEA_LOCUS3676</name>
</gene>
<dbReference type="EMBL" id="CAAALY010008436">
    <property type="protein sequence ID" value="VEL10236.1"/>
    <property type="molecule type" value="Genomic_DNA"/>
</dbReference>
<proteinExistence type="predicted"/>
<evidence type="ECO:0000313" key="3">
    <source>
        <dbReference type="EMBL" id="VEL10236.1"/>
    </source>
</evidence>
<sequence length="111" mass="12397">MLPYNLSFPLFETDHQGEVVSFSGSQVYCLTENQGIRTHSVSFSSAMCLYIEANRLDEARSLACLGVTDADLELMGQVALLRLHLQVAKYAYMVVRNIPLLDLIQQLEGSQ</sequence>
<evidence type="ECO:0008006" key="5">
    <source>
        <dbReference type="Google" id="ProtNLM"/>
    </source>
</evidence>
<keyword evidence="1" id="KW-0853">WD repeat</keyword>
<keyword evidence="4" id="KW-1185">Reference proteome</keyword>
<evidence type="ECO:0000313" key="4">
    <source>
        <dbReference type="Proteomes" id="UP000784294"/>
    </source>
</evidence>
<reference evidence="3" key="1">
    <citation type="submission" date="2018-11" db="EMBL/GenBank/DDBJ databases">
        <authorList>
            <consortium name="Pathogen Informatics"/>
        </authorList>
    </citation>
    <scope>NUCLEOTIDE SEQUENCE</scope>
</reference>
<accession>A0A3S5A8Z6</accession>